<evidence type="ECO:0000256" key="1">
    <source>
        <dbReference type="SAM" id="Phobius"/>
    </source>
</evidence>
<proteinExistence type="predicted"/>
<accession>A0A1D8GKR1</accession>
<dbReference type="Proteomes" id="UP000095743">
    <property type="component" value="Chromosome"/>
</dbReference>
<dbReference type="EMBL" id="CP017269">
    <property type="protein sequence ID" value="AOT71452.1"/>
    <property type="molecule type" value="Genomic_DNA"/>
</dbReference>
<protein>
    <submittedName>
        <fullName evidence="2">Uncharacterized protein</fullName>
    </submittedName>
</protein>
<reference evidence="2 3" key="1">
    <citation type="submission" date="2016-09" db="EMBL/GenBank/DDBJ databases">
        <title>Genomic analysis reveals versatility of anaerobic energy metabolism of Geosporobacter ferrireducens IRF9 of phylum Firmicutes.</title>
        <authorList>
            <person name="Kim S.-J."/>
        </authorList>
    </citation>
    <scope>NUCLEOTIDE SEQUENCE [LARGE SCALE GENOMIC DNA]</scope>
    <source>
        <strain evidence="2 3">IRF9</strain>
    </source>
</reference>
<keyword evidence="3" id="KW-1185">Reference proteome</keyword>
<feature type="transmembrane region" description="Helical" evidence="1">
    <location>
        <begin position="83"/>
        <end position="104"/>
    </location>
</feature>
<keyword evidence="1" id="KW-1133">Transmembrane helix</keyword>
<dbReference type="KEGG" id="gfe:Gferi_19110"/>
<evidence type="ECO:0000313" key="2">
    <source>
        <dbReference type="EMBL" id="AOT71452.1"/>
    </source>
</evidence>
<organism evidence="2 3">
    <name type="scientific">Geosporobacter ferrireducens</name>
    <dbReference type="NCBI Taxonomy" id="1424294"/>
    <lineage>
        <taxon>Bacteria</taxon>
        <taxon>Bacillati</taxon>
        <taxon>Bacillota</taxon>
        <taxon>Clostridia</taxon>
        <taxon>Peptostreptococcales</taxon>
        <taxon>Thermotaleaceae</taxon>
        <taxon>Geosporobacter</taxon>
    </lineage>
</organism>
<evidence type="ECO:0000313" key="3">
    <source>
        <dbReference type="Proteomes" id="UP000095743"/>
    </source>
</evidence>
<keyword evidence="1" id="KW-0472">Membrane</keyword>
<gene>
    <name evidence="2" type="ORF">Gferi_19110</name>
</gene>
<dbReference type="OrthoDB" id="9935943at2"/>
<keyword evidence="1" id="KW-0812">Transmembrane</keyword>
<name>A0A1D8GKR1_9FIRM</name>
<sequence length="108" mass="12570">MIENKTPVNKKGYTRMIIDAFISKGAINSNNSLSYEDIDLALPDNEKYFLLNNLIKDDFIKVKADGRMWFDQSFWDKTANKLAMIYLTILIAPILVTSVFIFLFKYFI</sequence>
<dbReference type="RefSeq" id="WP_069979307.1">
    <property type="nucleotide sequence ID" value="NZ_CP017269.1"/>
</dbReference>
<dbReference type="AlphaFoldDB" id="A0A1D8GKR1"/>
<dbReference type="STRING" id="1424294.Gferi_19110"/>